<comment type="caution">
    <text evidence="1">The sequence shown here is derived from an EMBL/GenBank/DDBJ whole genome shotgun (WGS) entry which is preliminary data.</text>
</comment>
<accession>A0A8J7VWZ8</accession>
<proteinExistence type="predicted"/>
<protein>
    <submittedName>
        <fullName evidence="1">Uncharacterized protein</fullName>
    </submittedName>
</protein>
<dbReference type="EMBL" id="JAGSND010000001">
    <property type="protein sequence ID" value="MBR0596597.1"/>
    <property type="molecule type" value="Genomic_DNA"/>
</dbReference>
<organism evidence="1 2">
    <name type="scientific">Sinanaerobacter chloroacetimidivorans</name>
    <dbReference type="NCBI Taxonomy" id="2818044"/>
    <lineage>
        <taxon>Bacteria</taxon>
        <taxon>Bacillati</taxon>
        <taxon>Bacillota</taxon>
        <taxon>Clostridia</taxon>
        <taxon>Peptostreptococcales</taxon>
        <taxon>Anaerovoracaceae</taxon>
        <taxon>Sinanaerobacter</taxon>
    </lineage>
</organism>
<reference evidence="1" key="2">
    <citation type="submission" date="2021-04" db="EMBL/GenBank/DDBJ databases">
        <authorList>
            <person name="Liu J."/>
        </authorList>
    </citation>
    <scope>NUCLEOTIDE SEQUENCE</scope>
    <source>
        <strain evidence="1">BAD-6</strain>
    </source>
</reference>
<reference evidence="1" key="1">
    <citation type="submission" date="2021-04" db="EMBL/GenBank/DDBJ databases">
        <title>Sinoanaerobacter chloroacetimidivorans sp. nov., an obligate anaerobic bacterium isolated from anaerobic sludge.</title>
        <authorList>
            <person name="Bao Y."/>
        </authorList>
    </citation>
    <scope>NUCLEOTIDE SEQUENCE</scope>
    <source>
        <strain evidence="1">BAD-6</strain>
    </source>
</reference>
<dbReference type="RefSeq" id="WP_227016721.1">
    <property type="nucleotide sequence ID" value="NZ_JAGSND010000001.1"/>
</dbReference>
<dbReference type="AlphaFoldDB" id="A0A8J7VWZ8"/>
<keyword evidence="2" id="KW-1185">Reference proteome</keyword>
<sequence length="136" mass="15172">MDFERLINASKTYVFRKSVPAGESGFIEHSLVAHGTVENVKIRFAAGENGTLRIRPVVIIPQEIMIDLFTYAEGGDKYISGDDETVSSSVRYEIENNAVLRVFYENHGEPGSADSQVNVDIEVTYFQITEPRNIIG</sequence>
<dbReference type="Proteomes" id="UP000675664">
    <property type="component" value="Unassembled WGS sequence"/>
</dbReference>
<gene>
    <name evidence="1" type="ORF">KCX82_01790</name>
</gene>
<name>A0A8J7VWZ8_9FIRM</name>
<evidence type="ECO:0000313" key="1">
    <source>
        <dbReference type="EMBL" id="MBR0596597.1"/>
    </source>
</evidence>
<evidence type="ECO:0000313" key="2">
    <source>
        <dbReference type="Proteomes" id="UP000675664"/>
    </source>
</evidence>